<dbReference type="AlphaFoldDB" id="A0A9N8ZSV3"/>
<keyword evidence="2" id="KW-1185">Reference proteome</keyword>
<dbReference type="EMBL" id="CAJVPS010000741">
    <property type="protein sequence ID" value="CAG8505997.1"/>
    <property type="molecule type" value="Genomic_DNA"/>
</dbReference>
<evidence type="ECO:0000313" key="2">
    <source>
        <dbReference type="Proteomes" id="UP000789508"/>
    </source>
</evidence>
<gene>
    <name evidence="1" type="ORF">ALEPTO_LOCUS3725</name>
</gene>
<reference evidence="1" key="1">
    <citation type="submission" date="2021-06" db="EMBL/GenBank/DDBJ databases">
        <authorList>
            <person name="Kallberg Y."/>
            <person name="Tangrot J."/>
            <person name="Rosling A."/>
        </authorList>
    </citation>
    <scope>NUCLEOTIDE SEQUENCE</scope>
    <source>
        <strain evidence="1">FL130A</strain>
    </source>
</reference>
<organism evidence="1 2">
    <name type="scientific">Ambispora leptoticha</name>
    <dbReference type="NCBI Taxonomy" id="144679"/>
    <lineage>
        <taxon>Eukaryota</taxon>
        <taxon>Fungi</taxon>
        <taxon>Fungi incertae sedis</taxon>
        <taxon>Mucoromycota</taxon>
        <taxon>Glomeromycotina</taxon>
        <taxon>Glomeromycetes</taxon>
        <taxon>Archaeosporales</taxon>
        <taxon>Ambisporaceae</taxon>
        <taxon>Ambispora</taxon>
    </lineage>
</organism>
<proteinExistence type="predicted"/>
<dbReference type="Proteomes" id="UP000789508">
    <property type="component" value="Unassembled WGS sequence"/>
</dbReference>
<name>A0A9N8ZSV3_9GLOM</name>
<accession>A0A9N8ZSV3</accession>
<protein>
    <submittedName>
        <fullName evidence="1">9237_t:CDS:1</fullName>
    </submittedName>
</protein>
<evidence type="ECO:0000313" key="1">
    <source>
        <dbReference type="EMBL" id="CAG8505997.1"/>
    </source>
</evidence>
<comment type="caution">
    <text evidence="1">The sequence shown here is derived from an EMBL/GenBank/DDBJ whole genome shotgun (WGS) entry which is preliminary data.</text>
</comment>
<sequence length="39" mass="4445">MRSNNFNSEVLGLVLVFQSKQVSTNFDLQTFNLTNTYSS</sequence>